<dbReference type="EMBL" id="SPIA01000004">
    <property type="protein sequence ID" value="TFH67183.1"/>
    <property type="molecule type" value="Genomic_DNA"/>
</dbReference>
<dbReference type="GO" id="GO:0046872">
    <property type="term" value="F:metal ion binding"/>
    <property type="evidence" value="ECO:0007669"/>
    <property type="project" value="UniProtKB-UniRule"/>
</dbReference>
<evidence type="ECO:0000256" key="7">
    <source>
        <dbReference type="ARBA" id="ARBA00022723"/>
    </source>
</evidence>
<feature type="binding site" evidence="13">
    <location>
        <position position="28"/>
    </location>
    <ligand>
        <name>substrate</name>
    </ligand>
</feature>
<gene>
    <name evidence="14" type="ORF">E3W66_09160</name>
</gene>
<feature type="binding site" evidence="13">
    <location>
        <position position="119"/>
    </location>
    <ligand>
        <name>Mg(2+)</name>
        <dbReference type="ChEBI" id="CHEBI:18420"/>
    </ligand>
</feature>
<dbReference type="SUPFAM" id="SSF56784">
    <property type="entry name" value="HAD-like"/>
    <property type="match status" value="1"/>
</dbReference>
<keyword evidence="9 12" id="KW-0460">Magnesium</keyword>
<organism evidence="14 15">
    <name type="scientific">Gammaproteobacteria bacterium LSUCC0057</name>
    <dbReference type="NCBI Taxonomy" id="2559237"/>
    <lineage>
        <taxon>Bacteria</taxon>
        <taxon>Pseudomonadati</taxon>
        <taxon>Pseudomonadota</taxon>
        <taxon>Gammaproteobacteria</taxon>
        <taxon>Cellvibrionales</taxon>
        <taxon>Porticoccaceae</taxon>
        <taxon>SAR92 clade</taxon>
    </lineage>
</organism>
<comment type="catalytic activity">
    <reaction evidence="1 12">
        <text>3-deoxy-alpha-D-manno-2-octulosonate-8-phosphate + H2O = 3-deoxy-alpha-D-manno-oct-2-ulosonate + phosphate</text>
        <dbReference type="Rhea" id="RHEA:11500"/>
        <dbReference type="ChEBI" id="CHEBI:15377"/>
        <dbReference type="ChEBI" id="CHEBI:43474"/>
        <dbReference type="ChEBI" id="CHEBI:85985"/>
        <dbReference type="ChEBI" id="CHEBI:85986"/>
        <dbReference type="EC" id="3.1.3.45"/>
    </reaction>
</comment>
<comment type="cofactor">
    <cofactor evidence="2 12 13">
        <name>Mg(2+)</name>
        <dbReference type="ChEBI" id="CHEBI:18420"/>
    </cofactor>
</comment>
<protein>
    <recommendedName>
        <fullName evidence="6 12">3-deoxy-D-manno-octulosonate 8-phosphate phosphatase KdsC</fullName>
        <ecNumber evidence="5 12">3.1.3.45</ecNumber>
    </recommendedName>
    <alternativeName>
        <fullName evidence="11 12">KDO 8-P phosphatase</fullName>
    </alternativeName>
</protein>
<dbReference type="FunFam" id="3.40.50.1000:FF:000029">
    <property type="entry name" value="3-deoxy-D-manno-octulosonate 8-phosphate phosphatase KdsC"/>
    <property type="match status" value="1"/>
</dbReference>
<evidence type="ECO:0000313" key="15">
    <source>
        <dbReference type="Proteomes" id="UP000298133"/>
    </source>
</evidence>
<dbReference type="InterPro" id="IPR006549">
    <property type="entry name" value="HAD-SF_hydro_IIIA"/>
</dbReference>
<accession>A0A4Y8UIQ7</accession>
<dbReference type="OrthoDB" id="9805604at2"/>
<evidence type="ECO:0000256" key="9">
    <source>
        <dbReference type="ARBA" id="ARBA00022842"/>
    </source>
</evidence>
<dbReference type="GO" id="GO:0008781">
    <property type="term" value="F:N-acylneuraminate cytidylyltransferase activity"/>
    <property type="evidence" value="ECO:0007669"/>
    <property type="project" value="TreeGrafter"/>
</dbReference>
<dbReference type="CDD" id="cd01630">
    <property type="entry name" value="HAD_KDO-like"/>
    <property type="match status" value="1"/>
</dbReference>
<comment type="caution">
    <text evidence="14">The sequence shown here is derived from an EMBL/GenBank/DDBJ whole genome shotgun (WGS) entry which is preliminary data.</text>
</comment>
<evidence type="ECO:0000256" key="10">
    <source>
        <dbReference type="ARBA" id="ARBA00022985"/>
    </source>
</evidence>
<dbReference type="PANTHER" id="PTHR21485:SF6">
    <property type="entry name" value="N-ACYLNEURAMINATE CYTIDYLYLTRANSFERASE-RELATED"/>
    <property type="match status" value="1"/>
</dbReference>
<dbReference type="NCBIfam" id="TIGR01662">
    <property type="entry name" value="HAD-SF-IIIA"/>
    <property type="match status" value="1"/>
</dbReference>
<comment type="subunit">
    <text evidence="4 12">Homotetramer.</text>
</comment>
<proteinExistence type="inferred from homology"/>
<dbReference type="Proteomes" id="UP000298133">
    <property type="component" value="Unassembled WGS sequence"/>
</dbReference>
<dbReference type="SFLD" id="SFLDG01138">
    <property type="entry name" value="C1.6.2:_Deoxy-d-mannose-octulo"/>
    <property type="match status" value="1"/>
</dbReference>
<evidence type="ECO:0000256" key="1">
    <source>
        <dbReference type="ARBA" id="ARBA00000898"/>
    </source>
</evidence>
<dbReference type="Pfam" id="PF08282">
    <property type="entry name" value="Hydrolase_3"/>
    <property type="match status" value="1"/>
</dbReference>
<evidence type="ECO:0000256" key="11">
    <source>
        <dbReference type="ARBA" id="ARBA00031051"/>
    </source>
</evidence>
<comment type="similarity">
    <text evidence="3 12">Belongs to the KdsC family.</text>
</comment>
<evidence type="ECO:0000256" key="8">
    <source>
        <dbReference type="ARBA" id="ARBA00022801"/>
    </source>
</evidence>
<keyword evidence="10 12" id="KW-0448">Lipopolysaccharide biosynthesis</keyword>
<dbReference type="EC" id="3.1.3.45" evidence="5 12"/>
<dbReference type="InterPro" id="IPR050793">
    <property type="entry name" value="CMP-NeuNAc_synthase"/>
</dbReference>
<evidence type="ECO:0000256" key="13">
    <source>
        <dbReference type="PIRSR" id="PIRSR006118-2"/>
    </source>
</evidence>
<evidence type="ECO:0000256" key="3">
    <source>
        <dbReference type="ARBA" id="ARBA00005893"/>
    </source>
</evidence>
<evidence type="ECO:0000256" key="2">
    <source>
        <dbReference type="ARBA" id="ARBA00001946"/>
    </source>
</evidence>
<feature type="binding site" evidence="13">
    <location>
        <position position="26"/>
    </location>
    <ligand>
        <name>Mg(2+)</name>
        <dbReference type="ChEBI" id="CHEBI:18420"/>
    </ligand>
</feature>
<dbReference type="PIRSF" id="PIRSF006118">
    <property type="entry name" value="KDO8-P_Ptase"/>
    <property type="match status" value="1"/>
</dbReference>
<comment type="function">
    <text evidence="12">Catalyzes the hydrolysis of 3-deoxy-D-manno-octulosonate 8-phosphate (KDO 8-P) to 3-deoxy-D-manno-octulosonate (KDO) and inorganic phosphate.</text>
</comment>
<name>A0A4Y8UIQ7_9GAMM</name>
<evidence type="ECO:0000256" key="5">
    <source>
        <dbReference type="ARBA" id="ARBA00013066"/>
    </source>
</evidence>
<evidence type="ECO:0000256" key="4">
    <source>
        <dbReference type="ARBA" id="ARBA00011881"/>
    </source>
</evidence>
<dbReference type="PANTHER" id="PTHR21485">
    <property type="entry name" value="HAD SUPERFAMILY MEMBERS CMAS AND KDSC"/>
    <property type="match status" value="1"/>
</dbReference>
<dbReference type="Gene3D" id="3.40.50.1000">
    <property type="entry name" value="HAD superfamily/HAD-like"/>
    <property type="match status" value="1"/>
</dbReference>
<dbReference type="InterPro" id="IPR010023">
    <property type="entry name" value="KdsC_fam"/>
</dbReference>
<evidence type="ECO:0000256" key="6">
    <source>
        <dbReference type="ARBA" id="ARBA00020092"/>
    </source>
</evidence>
<dbReference type="AlphaFoldDB" id="A0A4Y8UIQ7"/>
<evidence type="ECO:0000313" key="14">
    <source>
        <dbReference type="EMBL" id="TFH67183.1"/>
    </source>
</evidence>
<keyword evidence="7 12" id="KW-0479">Metal-binding</keyword>
<keyword evidence="15" id="KW-1185">Reference proteome</keyword>
<dbReference type="SFLD" id="SFLDS00003">
    <property type="entry name" value="Haloacid_Dehalogenase"/>
    <property type="match status" value="1"/>
</dbReference>
<dbReference type="InterPro" id="IPR036412">
    <property type="entry name" value="HAD-like_sf"/>
</dbReference>
<dbReference type="InterPro" id="IPR023214">
    <property type="entry name" value="HAD_sf"/>
</dbReference>
<sequence>MAAALSQAYSADIIAAASKVRWLVLDVDGVLTDGRLYYGNLGEELKAFNIQDGLGIKLLQKAGIGVAIITGRSSALVDRRAQELGIAPVVQGREDKLTALQELQTQQPMALDEIAYIGDDLPDLAVIRRVGLGITPANGRPQIAAHARLQTVAAGGHGAVREVADLLLMAQGHSALFDAYL</sequence>
<dbReference type="GO" id="GO:0019143">
    <property type="term" value="F:3-deoxy-manno-octulosonate-8-phosphatase activity"/>
    <property type="evidence" value="ECO:0007669"/>
    <property type="project" value="UniProtKB-UniRule"/>
</dbReference>
<dbReference type="SFLD" id="SFLDG01136">
    <property type="entry name" value="C1.6:_Phosphoserine_Phosphatas"/>
    <property type="match status" value="1"/>
</dbReference>
<keyword evidence="8 12" id="KW-0378">Hydrolase</keyword>
<evidence type="ECO:0000256" key="12">
    <source>
        <dbReference type="PIRNR" id="PIRNR006118"/>
    </source>
</evidence>
<dbReference type="NCBIfam" id="TIGR01670">
    <property type="entry name" value="KdsC-phosphatas"/>
    <property type="match status" value="1"/>
</dbReference>
<reference evidence="14 15" key="1">
    <citation type="submission" date="2019-03" db="EMBL/GenBank/DDBJ databases">
        <title>Draft genome of Gammaproteobacteria bacterium LSUCC0057, a member of the SAR92 clade.</title>
        <authorList>
            <person name="Lanclos V.C."/>
            <person name="Doiron C."/>
            <person name="Henson M.W."/>
            <person name="Thrash J.C."/>
        </authorList>
    </citation>
    <scope>NUCLEOTIDE SEQUENCE [LARGE SCALE GENOMIC DNA]</scope>
    <source>
        <strain evidence="14 15">LSUCC0057</strain>
    </source>
</reference>
<dbReference type="GO" id="GO:0009103">
    <property type="term" value="P:lipopolysaccharide biosynthetic process"/>
    <property type="evidence" value="ECO:0007669"/>
    <property type="project" value="UniProtKB-UniRule"/>
</dbReference>